<dbReference type="EMBL" id="CP138580">
    <property type="protein sequence ID" value="WPG97233.1"/>
    <property type="molecule type" value="Genomic_DNA"/>
</dbReference>
<organism evidence="1 2">
    <name type="scientific">Acrodontium crateriforme</name>
    <dbReference type="NCBI Taxonomy" id="150365"/>
    <lineage>
        <taxon>Eukaryota</taxon>
        <taxon>Fungi</taxon>
        <taxon>Dikarya</taxon>
        <taxon>Ascomycota</taxon>
        <taxon>Pezizomycotina</taxon>
        <taxon>Dothideomycetes</taxon>
        <taxon>Dothideomycetidae</taxon>
        <taxon>Mycosphaerellales</taxon>
        <taxon>Teratosphaeriaceae</taxon>
        <taxon>Acrodontium</taxon>
    </lineage>
</organism>
<protein>
    <submittedName>
        <fullName evidence="1">Uncharacterized protein</fullName>
    </submittedName>
</protein>
<proteinExistence type="predicted"/>
<dbReference type="Proteomes" id="UP001303373">
    <property type="component" value="Chromosome 1"/>
</dbReference>
<name>A0AAQ3LWF4_9PEZI</name>
<gene>
    <name evidence="1" type="ORF">R9X50_00000500</name>
</gene>
<dbReference type="AlphaFoldDB" id="A0AAQ3LWF4"/>
<keyword evidence="2" id="KW-1185">Reference proteome</keyword>
<accession>A0AAQ3LWF4</accession>
<reference evidence="1 2" key="1">
    <citation type="submission" date="2023-11" db="EMBL/GenBank/DDBJ databases">
        <title>An acidophilic fungus is an integral part of prey digestion in a carnivorous sundew plant.</title>
        <authorList>
            <person name="Tsai I.J."/>
        </authorList>
    </citation>
    <scope>NUCLEOTIDE SEQUENCE [LARGE SCALE GENOMIC DNA]</scope>
    <source>
        <strain evidence="1">169a</strain>
    </source>
</reference>
<evidence type="ECO:0000313" key="2">
    <source>
        <dbReference type="Proteomes" id="UP001303373"/>
    </source>
</evidence>
<sequence length="113" mass="12197">MVKHLKSGAATALLSTNSRAQIIVPFLPLNASGCSRLPPDSDSSRSDLIFGLLQIEGEVERSIAEMSRNGATRASVSSLDICLPYSLLSGLKISYMERHSDHHIQSKNTPFVG</sequence>
<evidence type="ECO:0000313" key="1">
    <source>
        <dbReference type="EMBL" id="WPG97233.1"/>
    </source>
</evidence>